<gene>
    <name evidence="2" type="primary">cas5</name>
    <name evidence="2" type="ORF">EPJ69_06610</name>
</gene>
<sequence length="254" mass="29677">MVNKAIRLECYQNMPNYKKPASMEFKESFKLPPYSTVIGMIHKVCDFKEYKPMQISIQGNTKSIVSDMYTRYFFTPNKCESDRVYFDIINKKEEDKKLQAGLIRGTGVAELIVDVDLIIHIVPEDESLFNTILDKLKKPSIYPALGRHEDILRIENVQPVELEETDTVKIYNDSYIPLKYFSKEDNILGTVYSLNKEFNKTTPNSIRTWKKPIKVKYIKRRIEAIEFENNVYMEIGENAYKENDKNINLGVFLA</sequence>
<keyword evidence="1" id="KW-0051">Antiviral defense</keyword>
<dbReference type="RefSeq" id="WP_147736675.1">
    <property type="nucleotide sequence ID" value="NZ_SAXX01000019.1"/>
</dbReference>
<organism evidence="2 3">
    <name type="scientific">Brachyspira aalborgi</name>
    <dbReference type="NCBI Taxonomy" id="29522"/>
    <lineage>
        <taxon>Bacteria</taxon>
        <taxon>Pseudomonadati</taxon>
        <taxon>Spirochaetota</taxon>
        <taxon>Spirochaetia</taxon>
        <taxon>Brachyspirales</taxon>
        <taxon>Brachyspiraceae</taxon>
        <taxon>Brachyspira</taxon>
    </lineage>
</organism>
<comment type="caution">
    <text evidence="2">The sequence shown here is derived from an EMBL/GenBank/DDBJ whole genome shotgun (WGS) entry which is preliminary data.</text>
</comment>
<evidence type="ECO:0000313" key="2">
    <source>
        <dbReference type="EMBL" id="TXJ31659.1"/>
    </source>
</evidence>
<dbReference type="Pfam" id="PF09704">
    <property type="entry name" value="Cas_Cas5d"/>
    <property type="match status" value="1"/>
</dbReference>
<protein>
    <submittedName>
        <fullName evidence="2">CRISPR-associated protein Cas5</fullName>
    </submittedName>
</protein>
<dbReference type="NCBIfam" id="TIGR02593">
    <property type="entry name" value="CRISPR_cas5"/>
    <property type="match status" value="1"/>
</dbReference>
<dbReference type="GO" id="GO:0051607">
    <property type="term" value="P:defense response to virus"/>
    <property type="evidence" value="ECO:0007669"/>
    <property type="project" value="UniProtKB-KW"/>
</dbReference>
<dbReference type="InterPro" id="IPR013422">
    <property type="entry name" value="CRISPR-assoc_prot_Cas5_N"/>
</dbReference>
<dbReference type="GO" id="GO:0043571">
    <property type="term" value="P:maintenance of CRISPR repeat elements"/>
    <property type="evidence" value="ECO:0007669"/>
    <property type="project" value="InterPro"/>
</dbReference>
<evidence type="ECO:0000313" key="3">
    <source>
        <dbReference type="Proteomes" id="UP000324707"/>
    </source>
</evidence>
<dbReference type="AlphaFoldDB" id="A0A5C8E1M1"/>
<dbReference type="Proteomes" id="UP000324707">
    <property type="component" value="Unassembled WGS sequence"/>
</dbReference>
<dbReference type="EMBL" id="SAXX01000019">
    <property type="protein sequence ID" value="TXJ31659.1"/>
    <property type="molecule type" value="Genomic_DNA"/>
</dbReference>
<proteinExistence type="predicted"/>
<dbReference type="InterPro" id="IPR021124">
    <property type="entry name" value="CRISPR-assoc_prot_Cas5"/>
</dbReference>
<reference evidence="2 3" key="1">
    <citation type="journal article" date="1992" name="Lakartidningen">
        <title>[Penicillin V and not amoxicillin is the first choice preparation in acute otitis].</title>
        <authorList>
            <person name="Kamme C."/>
            <person name="Lundgren K."/>
            <person name="Prellner K."/>
        </authorList>
    </citation>
    <scope>NUCLEOTIDE SEQUENCE [LARGE SCALE GENOMIC DNA]</scope>
    <source>
        <strain evidence="2 3">PC5538III-lc</strain>
    </source>
</reference>
<accession>A0A5C8E1M1</accession>
<evidence type="ECO:0000256" key="1">
    <source>
        <dbReference type="ARBA" id="ARBA00023118"/>
    </source>
</evidence>
<name>A0A5C8E1M1_9SPIR</name>